<dbReference type="OrthoDB" id="9776792at2"/>
<accession>A0A0R2CT88</accession>
<dbReference type="AlphaFoldDB" id="A0A0R2CT88"/>
<dbReference type="PATRIC" id="fig|1423729.3.peg.435"/>
<gene>
    <name evidence="1" type="ORF">FC80_GL000433</name>
</gene>
<sequence>MKKQQRIIHDFIYFYKDKNKNNIPILTGSDIRFESIIWLDLEQKKKIFTNWEKSKNNLFVFVDGMEFKLA</sequence>
<dbReference type="RefSeq" id="WP_057828708.1">
    <property type="nucleotide sequence ID" value="NZ_AYZE01000010.1"/>
</dbReference>
<organism evidence="1 2">
    <name type="scientific">Liquorilactobacillus cacaonum DSM 21116</name>
    <dbReference type="NCBI Taxonomy" id="1423729"/>
    <lineage>
        <taxon>Bacteria</taxon>
        <taxon>Bacillati</taxon>
        <taxon>Bacillota</taxon>
        <taxon>Bacilli</taxon>
        <taxon>Lactobacillales</taxon>
        <taxon>Lactobacillaceae</taxon>
        <taxon>Liquorilactobacillus</taxon>
    </lineage>
</organism>
<proteinExistence type="predicted"/>
<reference evidence="1 2" key="1">
    <citation type="journal article" date="2015" name="Genome Announc.">
        <title>Expanding the biotechnology potential of lactobacilli through comparative genomics of 213 strains and associated genera.</title>
        <authorList>
            <person name="Sun Z."/>
            <person name="Harris H.M."/>
            <person name="McCann A."/>
            <person name="Guo C."/>
            <person name="Argimon S."/>
            <person name="Zhang W."/>
            <person name="Yang X."/>
            <person name="Jeffery I.B."/>
            <person name="Cooney J.C."/>
            <person name="Kagawa T.F."/>
            <person name="Liu W."/>
            <person name="Song Y."/>
            <person name="Salvetti E."/>
            <person name="Wrobel A."/>
            <person name="Rasinkangas P."/>
            <person name="Parkhill J."/>
            <person name="Rea M.C."/>
            <person name="O'Sullivan O."/>
            <person name="Ritari J."/>
            <person name="Douillard F.P."/>
            <person name="Paul Ross R."/>
            <person name="Yang R."/>
            <person name="Briner A.E."/>
            <person name="Felis G.E."/>
            <person name="de Vos W.M."/>
            <person name="Barrangou R."/>
            <person name="Klaenhammer T.R."/>
            <person name="Caufield P.W."/>
            <person name="Cui Y."/>
            <person name="Zhang H."/>
            <person name="O'Toole P.W."/>
        </authorList>
    </citation>
    <scope>NUCLEOTIDE SEQUENCE [LARGE SCALE GENOMIC DNA]</scope>
    <source>
        <strain evidence="1 2">DSM 21116</strain>
    </source>
</reference>
<keyword evidence="2" id="KW-1185">Reference proteome</keyword>
<protein>
    <submittedName>
        <fullName evidence="1">Uncharacterized protein</fullName>
    </submittedName>
</protein>
<dbReference type="STRING" id="1423729.FC80_GL000433"/>
<evidence type="ECO:0000313" key="1">
    <source>
        <dbReference type="EMBL" id="KRM91467.1"/>
    </source>
</evidence>
<dbReference type="EMBL" id="AYZE01000010">
    <property type="protein sequence ID" value="KRM91467.1"/>
    <property type="molecule type" value="Genomic_DNA"/>
</dbReference>
<evidence type="ECO:0000313" key="2">
    <source>
        <dbReference type="Proteomes" id="UP000051131"/>
    </source>
</evidence>
<name>A0A0R2CT88_9LACO</name>
<dbReference type="Proteomes" id="UP000051131">
    <property type="component" value="Unassembled WGS sequence"/>
</dbReference>
<comment type="caution">
    <text evidence="1">The sequence shown here is derived from an EMBL/GenBank/DDBJ whole genome shotgun (WGS) entry which is preliminary data.</text>
</comment>